<name>A0ABY6IXP5_9BACT</name>
<organism evidence="1 2">
    <name type="scientific">Chitinophaga horti</name>
    <dbReference type="NCBI Taxonomy" id="2920382"/>
    <lineage>
        <taxon>Bacteria</taxon>
        <taxon>Pseudomonadati</taxon>
        <taxon>Bacteroidota</taxon>
        <taxon>Chitinophagia</taxon>
        <taxon>Chitinophagales</taxon>
        <taxon>Chitinophagaceae</taxon>
        <taxon>Chitinophaga</taxon>
    </lineage>
</organism>
<evidence type="ECO:0000313" key="1">
    <source>
        <dbReference type="EMBL" id="UYQ92160.1"/>
    </source>
</evidence>
<proteinExistence type="predicted"/>
<sequence length="261" mass="29505">MKAKQLQHDGIILDGSLFIADRERETLIRSMDSNTVIPFDAIQIENGVASLTLNSVKKELVDKESQLLLVRFPAEFLSKSFRPDADDFNALNALSYKENRNALLVDDAIVRRLEGTLPRVNIEGNVYQVDWENRRLSGEGLADISIKSRLSESPLELAKSAFHYDLATRQTVMPDFRASVMPDNIILVFLPDIRWIDPIGYARSTGLEDTALLPRYPMRGDTTMLKSVALAQTSFADVVEANRKKEIEAAKKQVIRRSRKR</sequence>
<accession>A0ABY6IXP5</accession>
<dbReference type="Proteomes" id="UP001162741">
    <property type="component" value="Chromosome"/>
</dbReference>
<dbReference type="RefSeq" id="WP_264280471.1">
    <property type="nucleotide sequence ID" value="NZ_CP107006.1"/>
</dbReference>
<reference evidence="1" key="1">
    <citation type="submission" date="2022-10" db="EMBL/GenBank/DDBJ databases">
        <title>Chitinophaga sp. nov., isolated from soil.</title>
        <authorList>
            <person name="Jeon C.O."/>
        </authorList>
    </citation>
    <scope>NUCLEOTIDE SEQUENCE</scope>
    <source>
        <strain evidence="1">R8</strain>
    </source>
</reference>
<dbReference type="EMBL" id="CP107006">
    <property type="protein sequence ID" value="UYQ92160.1"/>
    <property type="molecule type" value="Genomic_DNA"/>
</dbReference>
<keyword evidence="2" id="KW-1185">Reference proteome</keyword>
<protein>
    <submittedName>
        <fullName evidence="1">Uncharacterized protein</fullName>
    </submittedName>
</protein>
<evidence type="ECO:0000313" key="2">
    <source>
        <dbReference type="Proteomes" id="UP001162741"/>
    </source>
</evidence>
<gene>
    <name evidence="1" type="ORF">MKQ68_18905</name>
</gene>